<keyword evidence="2 10" id="KW-0813">Transport</keyword>
<dbReference type="PANTHER" id="PTHR30069">
    <property type="entry name" value="TONB-DEPENDENT OUTER MEMBRANE RECEPTOR"/>
    <property type="match status" value="1"/>
</dbReference>
<evidence type="ECO:0000256" key="4">
    <source>
        <dbReference type="ARBA" id="ARBA00022692"/>
    </source>
</evidence>
<dbReference type="InterPro" id="IPR000531">
    <property type="entry name" value="Beta-barrel_TonB"/>
</dbReference>
<keyword evidence="9 10" id="KW-0998">Cell outer membrane</keyword>
<keyword evidence="7 10" id="KW-0472">Membrane</keyword>
<evidence type="ECO:0000256" key="12">
    <source>
        <dbReference type="SAM" id="SignalP"/>
    </source>
</evidence>
<dbReference type="AlphaFoldDB" id="H1D0M7"/>
<comment type="caution">
    <text evidence="15">The sequence shown here is derived from an EMBL/GenBank/DDBJ whole genome shotgun (WGS) entry which is preliminary data.</text>
</comment>
<dbReference type="PROSITE" id="PS52016">
    <property type="entry name" value="TONB_DEPENDENT_REC_3"/>
    <property type="match status" value="1"/>
</dbReference>
<feature type="chain" id="PRO_5003549708" description="TonB-dependent receptor" evidence="12">
    <location>
        <begin position="25"/>
        <end position="642"/>
    </location>
</feature>
<keyword evidence="4 10" id="KW-0812">Transmembrane</keyword>
<evidence type="ECO:0000256" key="10">
    <source>
        <dbReference type="PROSITE-ProRule" id="PRU01360"/>
    </source>
</evidence>
<evidence type="ECO:0000256" key="2">
    <source>
        <dbReference type="ARBA" id="ARBA00022448"/>
    </source>
</evidence>
<keyword evidence="6 11" id="KW-0798">TonB box</keyword>
<dbReference type="InterPro" id="IPR037066">
    <property type="entry name" value="Plug_dom_sf"/>
</dbReference>
<keyword evidence="3 10" id="KW-1134">Transmembrane beta strand</keyword>
<dbReference type="SUPFAM" id="SSF56935">
    <property type="entry name" value="Porins"/>
    <property type="match status" value="1"/>
</dbReference>
<evidence type="ECO:0000256" key="9">
    <source>
        <dbReference type="ARBA" id="ARBA00023237"/>
    </source>
</evidence>
<evidence type="ECO:0000256" key="8">
    <source>
        <dbReference type="ARBA" id="ARBA00023170"/>
    </source>
</evidence>
<dbReference type="InterPro" id="IPR036942">
    <property type="entry name" value="Beta-barrel_TonB_sf"/>
</dbReference>
<dbReference type="Pfam" id="PF00593">
    <property type="entry name" value="TonB_dep_Rec_b-barrel"/>
    <property type="match status" value="1"/>
</dbReference>
<comment type="similarity">
    <text evidence="10 11">Belongs to the TonB-dependent receptor family.</text>
</comment>
<dbReference type="HOGENOM" id="CLU_008287_18_0_9"/>
<organism evidence="15 16">
    <name type="scientific">Dialister succinatiphilus YIT 11850</name>
    <dbReference type="NCBI Taxonomy" id="742743"/>
    <lineage>
        <taxon>Bacteria</taxon>
        <taxon>Bacillati</taxon>
        <taxon>Bacillota</taxon>
        <taxon>Negativicutes</taxon>
        <taxon>Veillonellales</taxon>
        <taxon>Veillonellaceae</taxon>
        <taxon>Dialister</taxon>
    </lineage>
</organism>
<evidence type="ECO:0000256" key="3">
    <source>
        <dbReference type="ARBA" id="ARBA00022452"/>
    </source>
</evidence>
<proteinExistence type="inferred from homology"/>
<sequence>MNRKIMAASLAVLSLSGGAFCVEASDMPVYTLDGIVVTASRVPEKKIDSNADVSVVTAKEIEEKHYDDVSEAIRHVPGVMVGYQGASGQTSFSNPLLINGSENVVVMVDGMRVNTNGTMGGHAPIATLTNMDGIDHIEVLKGAASTLYGSDAEGGVINIITKKPAEGTVKSKVTISRSSYDGEKYSLYNEGRKDGFFWAVNAQKELMGEYKDGWDRHVINHLNSKSYGVKLGYDFENDNDLIFNYQTYDGKYTRPDNGTNDKTADLGKQDTDRISLQYDSRINRRLTNRFSVYRNRNHINDNYNAGPSGVTNIRMKTIGISDQMVYRMDHHTITGGVDWYEDKIPTYLTTLYETHPPYASYYGHSAMEGHSVTNTGYYIQDKWDINDRWNVTPGIRFDHNSQYGNHTSPSVTVGYKAGEATNYYISYKKFFRAPSLMQLYYPNGGNPNLDPEIGYTVELGAAHRFNDTLSGTLSVYRQWSDNQITWPESGYINTGKMIQTGVNASLNKDFGDHVTATVGYSYIDADTHNINVSYLPKHELNVGVDYHNAGFKASLWGRGIIDRYTSPKYPAMKDYANFWVWDLSANYRINKEASLFVKVNNIFDQFYTDVGSFYGPSADPAKSKGWYSAPGRNFEVGMQFTF</sequence>
<dbReference type="OrthoDB" id="101167at2"/>
<dbReference type="Gene3D" id="2.170.130.10">
    <property type="entry name" value="TonB-dependent receptor, plug domain"/>
    <property type="match status" value="1"/>
</dbReference>
<dbReference type="GO" id="GO:0044718">
    <property type="term" value="P:siderophore transmembrane transport"/>
    <property type="evidence" value="ECO:0007669"/>
    <property type="project" value="TreeGrafter"/>
</dbReference>
<dbReference type="GO" id="GO:0015344">
    <property type="term" value="F:siderophore uptake transmembrane transporter activity"/>
    <property type="evidence" value="ECO:0007669"/>
    <property type="project" value="TreeGrafter"/>
</dbReference>
<dbReference type="InterPro" id="IPR010917">
    <property type="entry name" value="TonB_rcpt_CS"/>
</dbReference>
<dbReference type="STRING" id="742743.HMPREF9453_01165"/>
<evidence type="ECO:0000313" key="15">
    <source>
        <dbReference type="EMBL" id="EHO62906.1"/>
    </source>
</evidence>
<evidence type="ECO:0000256" key="7">
    <source>
        <dbReference type="ARBA" id="ARBA00023136"/>
    </source>
</evidence>
<evidence type="ECO:0000259" key="13">
    <source>
        <dbReference type="Pfam" id="PF00593"/>
    </source>
</evidence>
<evidence type="ECO:0000256" key="5">
    <source>
        <dbReference type="ARBA" id="ARBA00022729"/>
    </source>
</evidence>
<dbReference type="eggNOG" id="COG4206">
    <property type="taxonomic scope" value="Bacteria"/>
</dbReference>
<evidence type="ECO:0000256" key="11">
    <source>
        <dbReference type="RuleBase" id="RU003357"/>
    </source>
</evidence>
<dbReference type="GO" id="GO:0009279">
    <property type="term" value="C:cell outer membrane"/>
    <property type="evidence" value="ECO:0007669"/>
    <property type="project" value="UniProtKB-SubCell"/>
</dbReference>
<dbReference type="RefSeq" id="WP_008859659.1">
    <property type="nucleotide sequence ID" value="NZ_JH591188.1"/>
</dbReference>
<feature type="signal peptide" evidence="12">
    <location>
        <begin position="1"/>
        <end position="24"/>
    </location>
</feature>
<evidence type="ECO:0000256" key="1">
    <source>
        <dbReference type="ARBA" id="ARBA00004571"/>
    </source>
</evidence>
<keyword evidence="16" id="KW-1185">Reference proteome</keyword>
<dbReference type="PATRIC" id="fig|742743.3.peg.1184"/>
<keyword evidence="5 12" id="KW-0732">Signal</keyword>
<dbReference type="CDD" id="cd01347">
    <property type="entry name" value="ligand_gated_channel"/>
    <property type="match status" value="1"/>
</dbReference>
<dbReference type="Proteomes" id="UP000003277">
    <property type="component" value="Unassembled WGS sequence"/>
</dbReference>
<feature type="domain" description="TonB-dependent receptor-like beta-barrel" evidence="13">
    <location>
        <begin position="232"/>
        <end position="602"/>
    </location>
</feature>
<dbReference type="Gene3D" id="2.40.170.20">
    <property type="entry name" value="TonB-dependent receptor, beta-barrel domain"/>
    <property type="match status" value="1"/>
</dbReference>
<feature type="domain" description="TonB-dependent receptor plug" evidence="14">
    <location>
        <begin position="46"/>
        <end position="156"/>
    </location>
</feature>
<dbReference type="PROSITE" id="PS01156">
    <property type="entry name" value="TONB_DEPENDENT_REC_2"/>
    <property type="match status" value="1"/>
</dbReference>
<accession>H1D0M7</accession>
<comment type="subcellular location">
    <subcellularLocation>
        <location evidence="1 10">Cell outer membrane</location>
        <topology evidence="1 10">Multi-pass membrane protein</topology>
    </subcellularLocation>
</comment>
<evidence type="ECO:0000256" key="6">
    <source>
        <dbReference type="ARBA" id="ARBA00023077"/>
    </source>
</evidence>
<name>H1D0M7_9FIRM</name>
<dbReference type="EMBL" id="ADLT01000038">
    <property type="protein sequence ID" value="EHO62906.1"/>
    <property type="molecule type" value="Genomic_DNA"/>
</dbReference>
<dbReference type="InterPro" id="IPR012910">
    <property type="entry name" value="Plug_dom"/>
</dbReference>
<evidence type="ECO:0000259" key="14">
    <source>
        <dbReference type="Pfam" id="PF07715"/>
    </source>
</evidence>
<evidence type="ECO:0008006" key="17">
    <source>
        <dbReference type="Google" id="ProtNLM"/>
    </source>
</evidence>
<evidence type="ECO:0000313" key="16">
    <source>
        <dbReference type="Proteomes" id="UP000003277"/>
    </source>
</evidence>
<dbReference type="InterPro" id="IPR039426">
    <property type="entry name" value="TonB-dep_rcpt-like"/>
</dbReference>
<reference evidence="15 16" key="1">
    <citation type="submission" date="2011-11" db="EMBL/GenBank/DDBJ databases">
        <title>The Genome Sequence of Dialister succinatiphilus YIT 11850.</title>
        <authorList>
            <consortium name="The Broad Institute Genome Sequencing Platform"/>
            <person name="Earl A."/>
            <person name="Ward D."/>
            <person name="Feldgarden M."/>
            <person name="Gevers D."/>
            <person name="Morotomi M."/>
            <person name="Young S.K."/>
            <person name="Zeng Q."/>
            <person name="Gargeya S."/>
            <person name="Fitzgerald M."/>
            <person name="Haas B."/>
            <person name="Abouelleil A."/>
            <person name="Alvarado L."/>
            <person name="Arachchi H.M."/>
            <person name="Berlin A."/>
            <person name="Brown A."/>
            <person name="Chapman S.B."/>
            <person name="Dunbar C."/>
            <person name="Gearin G."/>
            <person name="Goldberg J."/>
            <person name="Griggs A."/>
            <person name="Gujja S."/>
            <person name="Heiman D."/>
            <person name="Howarth C."/>
            <person name="Lui A."/>
            <person name="MacDonald P.J.P."/>
            <person name="Montmayeur A."/>
            <person name="Murphy C."/>
            <person name="Neiman D."/>
            <person name="Pearson M."/>
            <person name="Priest M."/>
            <person name="Roberts A."/>
            <person name="Saif S."/>
            <person name="Shea T."/>
            <person name="Sisk P."/>
            <person name="Stolte C."/>
            <person name="Sykes S."/>
            <person name="Wortman J."/>
            <person name="Nusbaum C."/>
            <person name="Birren B."/>
        </authorList>
    </citation>
    <scope>NUCLEOTIDE SEQUENCE [LARGE SCALE GENOMIC DNA]</scope>
    <source>
        <strain evidence="15 16">YIT 11850</strain>
    </source>
</reference>
<gene>
    <name evidence="15" type="ORF">HMPREF9453_01165</name>
</gene>
<protein>
    <recommendedName>
        <fullName evidence="17">TonB-dependent receptor</fullName>
    </recommendedName>
</protein>
<keyword evidence="8" id="KW-0675">Receptor</keyword>
<dbReference type="Pfam" id="PF07715">
    <property type="entry name" value="Plug"/>
    <property type="match status" value="1"/>
</dbReference>
<dbReference type="PANTHER" id="PTHR30069:SF29">
    <property type="entry name" value="HEMOGLOBIN AND HEMOGLOBIN-HAPTOGLOBIN-BINDING PROTEIN 1-RELATED"/>
    <property type="match status" value="1"/>
</dbReference>